<feature type="coiled-coil region" evidence="2">
    <location>
        <begin position="600"/>
        <end position="787"/>
    </location>
</feature>
<dbReference type="GO" id="GO:0003779">
    <property type="term" value="F:actin binding"/>
    <property type="evidence" value="ECO:0007669"/>
    <property type="project" value="InterPro"/>
</dbReference>
<reference evidence="5 6" key="1">
    <citation type="submission" date="2015-01" db="EMBL/GenBank/DDBJ databases">
        <title>Genome of allotetraploid Gossypium barbadense reveals genomic plasticity and fiber elongation in cotton evolution.</title>
        <authorList>
            <person name="Chen X."/>
            <person name="Liu X."/>
            <person name="Zhao B."/>
            <person name="Zheng H."/>
            <person name="Hu Y."/>
            <person name="Lu G."/>
            <person name="Yang C."/>
            <person name="Chen J."/>
            <person name="Shan C."/>
            <person name="Zhang L."/>
            <person name="Zhou Y."/>
            <person name="Wang L."/>
            <person name="Guo W."/>
            <person name="Bai Y."/>
            <person name="Ruan J."/>
            <person name="Shangguan X."/>
            <person name="Mao Y."/>
            <person name="Jiang J."/>
            <person name="Zhu Y."/>
            <person name="Lei J."/>
            <person name="Kang H."/>
            <person name="Chen S."/>
            <person name="He X."/>
            <person name="Wang R."/>
            <person name="Wang Y."/>
            <person name="Chen J."/>
            <person name="Wang L."/>
            <person name="Yu S."/>
            <person name="Wang B."/>
            <person name="Wei J."/>
            <person name="Song S."/>
            <person name="Lu X."/>
            <person name="Gao Z."/>
            <person name="Gu W."/>
            <person name="Deng X."/>
            <person name="Ma D."/>
            <person name="Wang S."/>
            <person name="Liang W."/>
            <person name="Fang L."/>
            <person name="Cai C."/>
            <person name="Zhu X."/>
            <person name="Zhou B."/>
            <person name="Zhang Y."/>
            <person name="Chen Z."/>
            <person name="Xu S."/>
            <person name="Zhu R."/>
            <person name="Wang S."/>
            <person name="Zhang T."/>
            <person name="Zhao G."/>
        </authorList>
    </citation>
    <scope>NUCLEOTIDE SEQUENCE [LARGE SCALE GENOMIC DNA]</scope>
    <source>
        <strain evidence="6">cv. Xinhai21</strain>
        <tissue evidence="5">Leaf</tissue>
    </source>
</reference>
<feature type="domain" description="NAB" evidence="4">
    <location>
        <begin position="45"/>
        <end position="116"/>
    </location>
</feature>
<evidence type="ECO:0000259" key="4">
    <source>
        <dbReference type="PROSITE" id="PS51774"/>
    </source>
</evidence>
<keyword evidence="1 2" id="KW-0175">Coiled coil</keyword>
<dbReference type="PANTHER" id="PTHR47357:SF4">
    <property type="entry name" value="MYOSIN HEAVY CHAIN-LIKE PROTEIN"/>
    <property type="match status" value="1"/>
</dbReference>
<feature type="coiled-coil region" evidence="2">
    <location>
        <begin position="165"/>
        <end position="227"/>
    </location>
</feature>
<proteinExistence type="predicted"/>
<dbReference type="AlphaFoldDB" id="A0A2P5XYE1"/>
<dbReference type="GO" id="GO:0005856">
    <property type="term" value="C:cytoskeleton"/>
    <property type="evidence" value="ECO:0007669"/>
    <property type="project" value="TreeGrafter"/>
</dbReference>
<dbReference type="PANTHER" id="PTHR47357">
    <property type="entry name" value="COP1-INTERACTIVE PROTEIN 1"/>
    <property type="match status" value="1"/>
</dbReference>
<dbReference type="Proteomes" id="UP000239757">
    <property type="component" value="Unassembled WGS sequence"/>
</dbReference>
<dbReference type="GO" id="GO:0005200">
    <property type="term" value="F:structural constituent of cytoskeleton"/>
    <property type="evidence" value="ECO:0007669"/>
    <property type="project" value="TreeGrafter"/>
</dbReference>
<gene>
    <name evidence="5" type="ORF">GOBAR_AA12329</name>
</gene>
<dbReference type="Gene3D" id="1.10.287.1490">
    <property type="match status" value="1"/>
</dbReference>
<evidence type="ECO:0000256" key="2">
    <source>
        <dbReference type="SAM" id="Coils"/>
    </source>
</evidence>
<organism evidence="5 6">
    <name type="scientific">Gossypium barbadense</name>
    <name type="common">Sea Island cotton</name>
    <name type="synonym">Hibiscus barbadensis</name>
    <dbReference type="NCBI Taxonomy" id="3634"/>
    <lineage>
        <taxon>Eukaryota</taxon>
        <taxon>Viridiplantae</taxon>
        <taxon>Streptophyta</taxon>
        <taxon>Embryophyta</taxon>
        <taxon>Tracheophyta</taxon>
        <taxon>Spermatophyta</taxon>
        <taxon>Magnoliopsida</taxon>
        <taxon>eudicotyledons</taxon>
        <taxon>Gunneridae</taxon>
        <taxon>Pentapetalae</taxon>
        <taxon>rosids</taxon>
        <taxon>malvids</taxon>
        <taxon>Malvales</taxon>
        <taxon>Malvaceae</taxon>
        <taxon>Malvoideae</taxon>
        <taxon>Gossypium</taxon>
    </lineage>
</organism>
<accession>A0A2P5XYE1</accession>
<dbReference type="EMBL" id="KZ664027">
    <property type="protein sequence ID" value="PPS08316.1"/>
    <property type="molecule type" value="Genomic_DNA"/>
</dbReference>
<feature type="region of interest" description="Disordered" evidence="3">
    <location>
        <begin position="117"/>
        <end position="138"/>
    </location>
</feature>
<feature type="coiled-coil region" evidence="2">
    <location>
        <begin position="268"/>
        <end position="447"/>
    </location>
</feature>
<evidence type="ECO:0000256" key="1">
    <source>
        <dbReference type="ARBA" id="ARBA00023054"/>
    </source>
</evidence>
<protein>
    <recommendedName>
        <fullName evidence="4">NAB domain-containing protein</fullName>
    </recommendedName>
</protein>
<sequence length="823" mass="95622">MSNKKNKGKCPYSLQILTYCIGYAWGFIREICCKFHVGDEAIRTDKRSLRVILILKAMEQLEMSKADVDKKVERILKLIKRRNRGKKDQELVGLVEDFHKQYQLLYAQYDHLIRQPGKQAREGNGNGNGSCSYHASSSDSEYYSSEDVEINTALSNNRSSFRRTATNMGEELKKAYAEVADLKHQLASRKKEKEALDSDHRAALSKIQETETMNADLRNEMDGLEERLFALGTVPKGQVAEQLAGLITELESHHKKKSGLEAELCGKLAELEQQRETNKALLVHISEEGVAERMEQIKDNENNLTSKIEDSMARVSNLKNEVDYLRSQKCESFDEVNIMKQELESVRSRNTELEMVLERKSTEVSQYLIQVKTLKEELARKSDVEQIMAEEKEALQVQVMDLESEVDALRKQKNKPEDEVKSKLGEINHLREEKGQLNARILELETLYRERSLEEDRKCQLNARILELETLYRERSLEEDRKCKRANETAKMKAEVNLLQPKLDSLKAEQSSLECQITNQQTTTKEKDNNKSMPLKTRLVRRLSLGNITNLNYHNLERKMEDLAVEFGKKIDDGIRLLYQRIKIAERIQHENTQIFKLTRERLQQEIETLYLDNEALQQRVGTIDYELRTLRDTMEAEKAAMAGLNAMMDKLEDERNYLTPNVTDEGVSVIDECEQAKSNVEILVAEMQKEKEEELLREKVMSLEAKLSEEGEEKLKMLKEMRELEQKMREMHEENELLRERVMNLKAKLSEEGEEMLKALKAMSELEKLSKEKDEILSDREEEKREAIRQLCLLIDYHRTCSDHLKKSISTVTLTLRNKKMK</sequence>
<dbReference type="OrthoDB" id="10255522at2759"/>
<name>A0A2P5XYE1_GOSBA</name>
<evidence type="ECO:0000313" key="5">
    <source>
        <dbReference type="EMBL" id="PPS08316.1"/>
    </source>
</evidence>
<evidence type="ECO:0000256" key="3">
    <source>
        <dbReference type="SAM" id="MobiDB-lite"/>
    </source>
</evidence>
<evidence type="ECO:0000313" key="6">
    <source>
        <dbReference type="Proteomes" id="UP000239757"/>
    </source>
</evidence>
<dbReference type="InterPro" id="IPR011684">
    <property type="entry name" value="NAB"/>
</dbReference>
<dbReference type="PROSITE" id="PS51774">
    <property type="entry name" value="NAB"/>
    <property type="match status" value="1"/>
</dbReference>